<protein>
    <submittedName>
        <fullName evidence="1">Uncharacterized protein</fullName>
    </submittedName>
</protein>
<evidence type="ECO:0000313" key="2">
    <source>
        <dbReference type="Proteomes" id="UP000887116"/>
    </source>
</evidence>
<name>A0A8X6LNQ5_TRICU</name>
<keyword evidence="2" id="KW-1185">Reference proteome</keyword>
<dbReference type="EMBL" id="BMAO01007516">
    <property type="protein sequence ID" value="GFR16495.1"/>
    <property type="molecule type" value="Genomic_DNA"/>
</dbReference>
<sequence length="116" mass="13812">MDPVTKSKEEMEKNAVKHFMDRDEKGRCIVKLSWIEAKEIVQDNRSVAEQRYIQTSQKLKEEGKYTAYEAVFKEWFDEELCLIYYSLFKNCVIARANRLLSMLGKVLCFGERQRFL</sequence>
<organism evidence="1 2">
    <name type="scientific">Trichonephila clavata</name>
    <name type="common">Joro spider</name>
    <name type="synonym">Nephila clavata</name>
    <dbReference type="NCBI Taxonomy" id="2740835"/>
    <lineage>
        <taxon>Eukaryota</taxon>
        <taxon>Metazoa</taxon>
        <taxon>Ecdysozoa</taxon>
        <taxon>Arthropoda</taxon>
        <taxon>Chelicerata</taxon>
        <taxon>Arachnida</taxon>
        <taxon>Araneae</taxon>
        <taxon>Araneomorphae</taxon>
        <taxon>Entelegynae</taxon>
        <taxon>Araneoidea</taxon>
        <taxon>Nephilidae</taxon>
        <taxon>Trichonephila</taxon>
    </lineage>
</organism>
<dbReference type="Proteomes" id="UP000887116">
    <property type="component" value="Unassembled WGS sequence"/>
</dbReference>
<dbReference type="AlphaFoldDB" id="A0A8X6LNQ5"/>
<dbReference type="OrthoDB" id="10429599at2759"/>
<reference evidence="1" key="1">
    <citation type="submission" date="2020-07" db="EMBL/GenBank/DDBJ databases">
        <title>Multicomponent nature underlies the extraordinary mechanical properties of spider dragline silk.</title>
        <authorList>
            <person name="Kono N."/>
            <person name="Nakamura H."/>
            <person name="Mori M."/>
            <person name="Yoshida Y."/>
            <person name="Ohtoshi R."/>
            <person name="Malay A.D."/>
            <person name="Moran D.A.P."/>
            <person name="Tomita M."/>
            <person name="Numata K."/>
            <person name="Arakawa K."/>
        </authorList>
    </citation>
    <scope>NUCLEOTIDE SEQUENCE</scope>
</reference>
<proteinExistence type="predicted"/>
<gene>
    <name evidence="1" type="ORF">TNCT_301441</name>
</gene>
<comment type="caution">
    <text evidence="1">The sequence shown here is derived from an EMBL/GenBank/DDBJ whole genome shotgun (WGS) entry which is preliminary data.</text>
</comment>
<accession>A0A8X6LNQ5</accession>
<evidence type="ECO:0000313" key="1">
    <source>
        <dbReference type="EMBL" id="GFR16495.1"/>
    </source>
</evidence>